<evidence type="ECO:0000259" key="8">
    <source>
        <dbReference type="Pfam" id="PF03834"/>
    </source>
</evidence>
<dbReference type="InterPro" id="IPR010994">
    <property type="entry name" value="RuvA_2-like"/>
</dbReference>
<evidence type="ECO:0000256" key="4">
    <source>
        <dbReference type="ARBA" id="ARBA00023125"/>
    </source>
</evidence>
<dbReference type="OrthoDB" id="10262814at2759"/>
<comment type="similarity">
    <text evidence="2">Belongs to the ERCC1/RAD10/SWI10 family.</text>
</comment>
<gene>
    <name evidence="9" type="primary">Piso0_002075</name>
    <name evidence="9" type="ORF">GNLVRS01_PISO0I02340g</name>
</gene>
<dbReference type="PANTHER" id="PTHR12749">
    <property type="entry name" value="EXCISION REPAIR CROSS-COMPLEMENTING 1 ERCC1"/>
    <property type="match status" value="1"/>
</dbReference>
<dbReference type="GO" id="GO:0006302">
    <property type="term" value="P:double-strand break repair"/>
    <property type="evidence" value="ECO:0007669"/>
    <property type="project" value="UniProtKB-ARBA"/>
</dbReference>
<evidence type="ECO:0000256" key="2">
    <source>
        <dbReference type="ARBA" id="ARBA00008283"/>
    </source>
</evidence>
<feature type="region of interest" description="Disordered" evidence="7">
    <location>
        <begin position="35"/>
        <end position="100"/>
    </location>
</feature>
<evidence type="ECO:0000256" key="7">
    <source>
        <dbReference type="SAM" id="MobiDB-lite"/>
    </source>
</evidence>
<dbReference type="InterPro" id="IPR011335">
    <property type="entry name" value="Restrct_endonuc-II-like"/>
</dbReference>
<dbReference type="Gene3D" id="1.10.150.20">
    <property type="entry name" value="5' to 3' exonuclease, C-terminal subdomain"/>
    <property type="match status" value="1"/>
</dbReference>
<dbReference type="Proteomes" id="UP000005222">
    <property type="component" value="Chromosome I"/>
</dbReference>
<evidence type="ECO:0000256" key="6">
    <source>
        <dbReference type="ARBA" id="ARBA00023242"/>
    </source>
</evidence>
<proteinExistence type="inferred from homology"/>
<evidence type="ECO:0000256" key="3">
    <source>
        <dbReference type="ARBA" id="ARBA00022763"/>
    </source>
</evidence>
<dbReference type="PANTHER" id="PTHR12749:SF0">
    <property type="entry name" value="DNA EXCISION REPAIR PROTEIN ERCC-1"/>
    <property type="match status" value="1"/>
</dbReference>
<dbReference type="HOGENOM" id="CLU_041616_3_0_1"/>
<dbReference type="InterPro" id="IPR004579">
    <property type="entry name" value="ERCC1/RAD10/SWI10"/>
</dbReference>
<dbReference type="eggNOG" id="KOG2841">
    <property type="taxonomic scope" value="Eukaryota"/>
</dbReference>
<name>G8YE20_PICSO</name>
<dbReference type="InParanoid" id="G8YE20"/>
<evidence type="ECO:0000256" key="1">
    <source>
        <dbReference type="ARBA" id="ARBA00004123"/>
    </source>
</evidence>
<feature type="compositionally biased region" description="Basic and acidic residues" evidence="7">
    <location>
        <begin position="59"/>
        <end position="76"/>
    </location>
</feature>
<dbReference type="EMBL" id="FO082051">
    <property type="protein sequence ID" value="CCE81419.1"/>
    <property type="molecule type" value="Genomic_DNA"/>
</dbReference>
<dbReference type="CDD" id="cd22325">
    <property type="entry name" value="ERCC1_C-like"/>
    <property type="match status" value="1"/>
</dbReference>
<dbReference type="GO" id="GO:0003684">
    <property type="term" value="F:damaged DNA binding"/>
    <property type="evidence" value="ECO:0007669"/>
    <property type="project" value="InterPro"/>
</dbReference>
<evidence type="ECO:0000313" key="9">
    <source>
        <dbReference type="EMBL" id="CCE81419.1"/>
    </source>
</evidence>
<dbReference type="AlphaFoldDB" id="G8YE20"/>
<dbReference type="InterPro" id="IPR047260">
    <property type="entry name" value="ERCC1-like_central_dom"/>
</dbReference>
<evidence type="ECO:0000313" key="10">
    <source>
        <dbReference type="Proteomes" id="UP000005222"/>
    </source>
</evidence>
<comment type="subcellular location">
    <subcellularLocation>
        <location evidence="1">Nucleus</location>
    </subcellularLocation>
</comment>
<organism evidence="9 10">
    <name type="scientific">Pichia sorbitophila (strain ATCC MYA-4447 / BCRC 22081 / CBS 7064 / NBRC 10061 / NRRL Y-12695)</name>
    <name type="common">Hybrid yeast</name>
    <dbReference type="NCBI Taxonomy" id="559304"/>
    <lineage>
        <taxon>Eukaryota</taxon>
        <taxon>Fungi</taxon>
        <taxon>Dikarya</taxon>
        <taxon>Ascomycota</taxon>
        <taxon>Saccharomycotina</taxon>
        <taxon>Pichiomycetes</taxon>
        <taxon>Debaryomycetaceae</taxon>
        <taxon>Millerozyma</taxon>
    </lineage>
</organism>
<dbReference type="GO" id="GO:0006312">
    <property type="term" value="P:mitotic recombination"/>
    <property type="evidence" value="ECO:0007669"/>
    <property type="project" value="TreeGrafter"/>
</dbReference>
<sequence>MSSPNDSKNKGSNDATDIDTSSFSSILAGVKRMRDDFEVQEDIPESIPEETRASTNSGDDYKEQSSDAQDSTKTEQNKPVAAKEGIRKESKPKGSLRHQATSVQTFSNILVSKTQKGNPLLTNSLMKSTSWSYDGSILSDYYINPTLQILFLSLKYHKLHPEYVWQRLKKINKGAASSSSRNDRSLRVLLVVVDVEAHQELLRKLSGFCVKNDLSLVLSWSFEEAGNYIVFAKKYELSASKVDSVIRGIKGQSYQACVTEALTTVPAINKTDTVKLLANCHSVKNIVVQSSSRDEEVEKLTNIQGIGMRKIESLRKVFTEPFIYNKEYEN</sequence>
<feature type="domain" description="ERCC1-like central" evidence="8">
    <location>
        <begin position="108"/>
        <end position="232"/>
    </location>
</feature>
<keyword evidence="5" id="KW-0234">DNA repair</keyword>
<feature type="region of interest" description="Disordered" evidence="7">
    <location>
        <begin position="1"/>
        <end position="23"/>
    </location>
</feature>
<dbReference type="GO" id="GO:0000110">
    <property type="term" value="C:nucleotide-excision repair factor 1 complex"/>
    <property type="evidence" value="ECO:0007669"/>
    <property type="project" value="TreeGrafter"/>
</dbReference>
<accession>G8YE20</accession>
<feature type="compositionally biased region" description="Acidic residues" evidence="7">
    <location>
        <begin position="38"/>
        <end position="48"/>
    </location>
</feature>
<dbReference type="NCBIfam" id="TIGR00597">
    <property type="entry name" value="rad10"/>
    <property type="match status" value="1"/>
</dbReference>
<evidence type="ECO:0000256" key="5">
    <source>
        <dbReference type="ARBA" id="ARBA00023204"/>
    </source>
</evidence>
<dbReference type="GO" id="GO:0070522">
    <property type="term" value="C:ERCC4-ERCC1 complex"/>
    <property type="evidence" value="ECO:0007669"/>
    <property type="project" value="TreeGrafter"/>
</dbReference>
<reference evidence="9 10" key="1">
    <citation type="journal article" date="2012" name="G3 (Bethesda)">
        <title>Pichia sorbitophila, an interspecies yeast hybrid reveals early steps of genome resolution following polyploidization.</title>
        <authorList>
            <person name="Leh Louis V."/>
            <person name="Despons L."/>
            <person name="Friedrich A."/>
            <person name="Martin T."/>
            <person name="Durrens P."/>
            <person name="Casaregola S."/>
            <person name="Neuveglise C."/>
            <person name="Fairhead C."/>
            <person name="Marck C."/>
            <person name="Cruz J.A."/>
            <person name="Straub M.L."/>
            <person name="Kugler V."/>
            <person name="Sacerdot C."/>
            <person name="Uzunov Z."/>
            <person name="Thierry A."/>
            <person name="Weiss S."/>
            <person name="Bleykasten C."/>
            <person name="De Montigny J."/>
            <person name="Jacques N."/>
            <person name="Jung P."/>
            <person name="Lemaire M."/>
            <person name="Mallet S."/>
            <person name="Morel G."/>
            <person name="Richard G.F."/>
            <person name="Sarkar A."/>
            <person name="Savel G."/>
            <person name="Schacherer J."/>
            <person name="Seret M.L."/>
            <person name="Talla E."/>
            <person name="Samson G."/>
            <person name="Jubin C."/>
            <person name="Poulain J."/>
            <person name="Vacherie B."/>
            <person name="Barbe V."/>
            <person name="Pelletier E."/>
            <person name="Sherman D.J."/>
            <person name="Westhof E."/>
            <person name="Weissenbach J."/>
            <person name="Baret P.V."/>
            <person name="Wincker P."/>
            <person name="Gaillardin C."/>
            <person name="Dujon B."/>
            <person name="Souciet J.L."/>
        </authorList>
    </citation>
    <scope>NUCLEOTIDE SEQUENCE [LARGE SCALE GENOMIC DNA]</scope>
    <source>
        <strain evidence="10">ATCC MYA-4447 / BCRC 22081 / CBS 7064 / NBRC 10061 / NRRL Y-12695</strain>
    </source>
</reference>
<dbReference type="SUPFAM" id="SSF47781">
    <property type="entry name" value="RuvA domain 2-like"/>
    <property type="match status" value="1"/>
</dbReference>
<keyword evidence="6" id="KW-0539">Nucleus</keyword>
<dbReference type="GO" id="GO:0003697">
    <property type="term" value="F:single-stranded DNA binding"/>
    <property type="evidence" value="ECO:0007669"/>
    <property type="project" value="TreeGrafter"/>
</dbReference>
<dbReference type="Gene3D" id="3.40.50.10130">
    <property type="match status" value="1"/>
</dbReference>
<keyword evidence="4" id="KW-0238">DNA-binding</keyword>
<dbReference type="OMA" id="HPEYIWQ"/>
<dbReference type="GO" id="GO:0070914">
    <property type="term" value="P:UV-damage excision repair"/>
    <property type="evidence" value="ECO:0007669"/>
    <property type="project" value="TreeGrafter"/>
</dbReference>
<dbReference type="Pfam" id="PF03834">
    <property type="entry name" value="Rad10"/>
    <property type="match status" value="1"/>
</dbReference>
<dbReference type="STRING" id="559304.G8YE20"/>
<dbReference type="SUPFAM" id="SSF52980">
    <property type="entry name" value="Restriction endonuclease-like"/>
    <property type="match status" value="1"/>
</dbReference>
<keyword evidence="10" id="KW-1185">Reference proteome</keyword>
<keyword evidence="3" id="KW-0227">DNA damage</keyword>
<dbReference type="FunFam" id="3.40.50.10130:FF:000001">
    <property type="entry name" value="DNA excision repair protein ERCC-1"/>
    <property type="match status" value="1"/>
</dbReference>
<dbReference type="FunCoup" id="G8YE20">
    <property type="interactions" value="220"/>
</dbReference>
<protein>
    <submittedName>
        <fullName evidence="9">Piso0_002075 protein</fullName>
    </submittedName>
</protein>